<feature type="compositionally biased region" description="Basic and acidic residues" evidence="1">
    <location>
        <begin position="111"/>
        <end position="122"/>
    </location>
</feature>
<reference evidence="3 4" key="1">
    <citation type="journal article" date="2017" name="Gigascience">
        <title>Genome sequence of the small brown planthopper, Laodelphax striatellus.</title>
        <authorList>
            <person name="Zhu J."/>
            <person name="Jiang F."/>
            <person name="Wang X."/>
            <person name="Yang P."/>
            <person name="Bao Y."/>
            <person name="Zhao W."/>
            <person name="Wang W."/>
            <person name="Lu H."/>
            <person name="Wang Q."/>
            <person name="Cui N."/>
            <person name="Li J."/>
            <person name="Chen X."/>
            <person name="Luo L."/>
            <person name="Yu J."/>
            <person name="Kang L."/>
            <person name="Cui F."/>
        </authorList>
    </citation>
    <scope>NUCLEOTIDE SEQUENCE [LARGE SCALE GENOMIC DNA]</scope>
    <source>
        <strain evidence="3">Lst14</strain>
    </source>
</reference>
<keyword evidence="4" id="KW-1185">Reference proteome</keyword>
<dbReference type="EMBL" id="QKKF02028184">
    <property type="protein sequence ID" value="RZF35464.1"/>
    <property type="molecule type" value="Genomic_DNA"/>
</dbReference>
<dbReference type="SUPFAM" id="SSF52540">
    <property type="entry name" value="P-loop containing nucleoside triphosphate hydrolases"/>
    <property type="match status" value="1"/>
</dbReference>
<dbReference type="AlphaFoldDB" id="A0A482WPJ5"/>
<dbReference type="InterPro" id="IPR027417">
    <property type="entry name" value="P-loop_NTPase"/>
</dbReference>
<name>A0A482WPJ5_LAOST</name>
<evidence type="ECO:0000313" key="3">
    <source>
        <dbReference type="EMBL" id="RZF35464.1"/>
    </source>
</evidence>
<sequence>MTPASKLQWLLKHLVQFLSAGSVLIFVTKKLNTEELASTLTLKEFEVLLLHGDMDQTERNKVITMFKKQESSWFRKSRFKSGKGKSLNVGGSGLGFRERPGLGSSDAFTVSEDKTWEHTREQEEQDNVFVSPSMIPPPSSSSNLPPPLPPSAPPAQVTSSATNKEKRVRKSRWDTS</sequence>
<dbReference type="InterPro" id="IPR001650">
    <property type="entry name" value="Helicase_C-like"/>
</dbReference>
<dbReference type="OrthoDB" id="196131at2759"/>
<organism evidence="3 4">
    <name type="scientific">Laodelphax striatellus</name>
    <name type="common">Small brown planthopper</name>
    <name type="synonym">Delphax striatella</name>
    <dbReference type="NCBI Taxonomy" id="195883"/>
    <lineage>
        <taxon>Eukaryota</taxon>
        <taxon>Metazoa</taxon>
        <taxon>Ecdysozoa</taxon>
        <taxon>Arthropoda</taxon>
        <taxon>Hexapoda</taxon>
        <taxon>Insecta</taxon>
        <taxon>Pterygota</taxon>
        <taxon>Neoptera</taxon>
        <taxon>Paraneoptera</taxon>
        <taxon>Hemiptera</taxon>
        <taxon>Auchenorrhyncha</taxon>
        <taxon>Fulgoroidea</taxon>
        <taxon>Delphacidae</taxon>
        <taxon>Criomorphinae</taxon>
        <taxon>Laodelphax</taxon>
    </lineage>
</organism>
<dbReference type="Proteomes" id="UP000291343">
    <property type="component" value="Unassembled WGS sequence"/>
</dbReference>
<dbReference type="SMR" id="A0A482WPJ5"/>
<dbReference type="InParanoid" id="A0A482WPJ5"/>
<dbReference type="Gene3D" id="3.40.50.300">
    <property type="entry name" value="P-loop containing nucleotide triphosphate hydrolases"/>
    <property type="match status" value="1"/>
</dbReference>
<accession>A0A482WPJ5</accession>
<feature type="region of interest" description="Disordered" evidence="1">
    <location>
        <begin position="81"/>
        <end position="176"/>
    </location>
</feature>
<protein>
    <recommendedName>
        <fullName evidence="2">Helicase C-terminal domain-containing protein</fullName>
    </recommendedName>
</protein>
<comment type="caution">
    <text evidence="3">The sequence shown here is derived from an EMBL/GenBank/DDBJ whole genome shotgun (WGS) entry which is preliminary data.</text>
</comment>
<feature type="compositionally biased region" description="Pro residues" evidence="1">
    <location>
        <begin position="134"/>
        <end position="153"/>
    </location>
</feature>
<evidence type="ECO:0000259" key="2">
    <source>
        <dbReference type="Pfam" id="PF00271"/>
    </source>
</evidence>
<evidence type="ECO:0000256" key="1">
    <source>
        <dbReference type="SAM" id="MobiDB-lite"/>
    </source>
</evidence>
<proteinExistence type="predicted"/>
<gene>
    <name evidence="3" type="ORF">LSTR_LSTR012158</name>
</gene>
<dbReference type="Pfam" id="PF00271">
    <property type="entry name" value="Helicase_C"/>
    <property type="match status" value="1"/>
</dbReference>
<dbReference type="STRING" id="195883.A0A482WPJ5"/>
<evidence type="ECO:0000313" key="4">
    <source>
        <dbReference type="Proteomes" id="UP000291343"/>
    </source>
</evidence>
<feature type="domain" description="Helicase C-terminal" evidence="2">
    <location>
        <begin position="6"/>
        <end position="71"/>
    </location>
</feature>